<sequence length="229" mass="25255">MSAQPELAIYDMDRTITRTGTYTPFLLHAALRLKPWRLALAPFVLLPMALYAAKAISRKRLKEINQAMLLGAAVPRADLARVTESFADVIMKANTLPGALKQIEADRAAGRRLVLATASYRLYVAAIAARLGFDDVIATNSLTGVGDRIMARIDGENCYGPDKLRMIEAWMHDEGVDRGAVRVRFYSDHASDAPVLEWADEAYATNPSAKLRTLAARRGWPVLEWGVTV</sequence>
<evidence type="ECO:0000256" key="1">
    <source>
        <dbReference type="ARBA" id="ARBA00022723"/>
    </source>
</evidence>
<evidence type="ECO:0000256" key="3">
    <source>
        <dbReference type="ARBA" id="ARBA00022842"/>
    </source>
</evidence>
<dbReference type="Proteomes" id="UP001220395">
    <property type="component" value="Chromosome"/>
</dbReference>
<dbReference type="SUPFAM" id="SSF56784">
    <property type="entry name" value="HAD-like"/>
    <property type="match status" value="1"/>
</dbReference>
<keyword evidence="2 4" id="KW-0378">Hydrolase</keyword>
<dbReference type="Gene3D" id="1.20.1440.100">
    <property type="entry name" value="SG protein - dephosphorylation function"/>
    <property type="match status" value="1"/>
</dbReference>
<keyword evidence="3" id="KW-0460">Magnesium</keyword>
<gene>
    <name evidence="4" type="ORF">PQ455_09160</name>
</gene>
<dbReference type="PANTHER" id="PTHR43344:SF13">
    <property type="entry name" value="PHOSPHATASE RV3661-RELATED"/>
    <property type="match status" value="1"/>
</dbReference>
<dbReference type="NCBIfam" id="TIGR01488">
    <property type="entry name" value="HAD-SF-IB"/>
    <property type="match status" value="1"/>
</dbReference>
<keyword evidence="1" id="KW-0479">Metal-binding</keyword>
<dbReference type="InterPro" id="IPR036412">
    <property type="entry name" value="HAD-like_sf"/>
</dbReference>
<dbReference type="GO" id="GO:0016787">
    <property type="term" value="F:hydrolase activity"/>
    <property type="evidence" value="ECO:0007669"/>
    <property type="project" value="UniProtKB-KW"/>
</dbReference>
<keyword evidence="5" id="KW-1185">Reference proteome</keyword>
<evidence type="ECO:0000313" key="4">
    <source>
        <dbReference type="EMBL" id="WCT75366.1"/>
    </source>
</evidence>
<dbReference type="InterPro" id="IPR006385">
    <property type="entry name" value="HAD_hydro_SerB1"/>
</dbReference>
<protein>
    <submittedName>
        <fullName evidence="4">HAD-IB family hydrolase</fullName>
    </submittedName>
</protein>
<dbReference type="Gene3D" id="3.40.50.1000">
    <property type="entry name" value="HAD superfamily/HAD-like"/>
    <property type="match status" value="1"/>
</dbReference>
<dbReference type="Pfam" id="PF12710">
    <property type="entry name" value="HAD"/>
    <property type="match status" value="1"/>
</dbReference>
<organism evidence="4 5">
    <name type="scientific">Sphingomonas naphthae</name>
    <dbReference type="NCBI Taxonomy" id="1813468"/>
    <lineage>
        <taxon>Bacteria</taxon>
        <taxon>Pseudomonadati</taxon>
        <taxon>Pseudomonadota</taxon>
        <taxon>Alphaproteobacteria</taxon>
        <taxon>Sphingomonadales</taxon>
        <taxon>Sphingomonadaceae</taxon>
        <taxon>Sphingomonas</taxon>
    </lineage>
</organism>
<dbReference type="InterPro" id="IPR023214">
    <property type="entry name" value="HAD_sf"/>
</dbReference>
<dbReference type="RefSeq" id="WP_273691183.1">
    <property type="nucleotide sequence ID" value="NZ_CP117411.1"/>
</dbReference>
<dbReference type="InterPro" id="IPR050582">
    <property type="entry name" value="HAD-like_SerB"/>
</dbReference>
<evidence type="ECO:0000313" key="5">
    <source>
        <dbReference type="Proteomes" id="UP001220395"/>
    </source>
</evidence>
<reference evidence="4 5" key="1">
    <citation type="submission" date="2023-02" db="EMBL/GenBank/DDBJ databases">
        <title>Genome sequence of Sphingomonas naphthae.</title>
        <authorList>
            <person name="Kim S."/>
            <person name="Heo J."/>
            <person name="Kwon S.-W."/>
        </authorList>
    </citation>
    <scope>NUCLEOTIDE SEQUENCE [LARGE SCALE GENOMIC DNA]</scope>
    <source>
        <strain evidence="4 5">KACC 18716</strain>
    </source>
</reference>
<proteinExistence type="predicted"/>
<dbReference type="PANTHER" id="PTHR43344">
    <property type="entry name" value="PHOSPHOSERINE PHOSPHATASE"/>
    <property type="match status" value="1"/>
</dbReference>
<name>A0ABY7TQV3_9SPHN</name>
<evidence type="ECO:0000256" key="2">
    <source>
        <dbReference type="ARBA" id="ARBA00022801"/>
    </source>
</evidence>
<dbReference type="EMBL" id="CP117411">
    <property type="protein sequence ID" value="WCT75366.1"/>
    <property type="molecule type" value="Genomic_DNA"/>
</dbReference>
<accession>A0ABY7TQV3</accession>
<dbReference type="NCBIfam" id="TIGR01490">
    <property type="entry name" value="HAD-SF-IB-hyp1"/>
    <property type="match status" value="1"/>
</dbReference>